<name>A0A0R3QGS5_9BILA</name>
<evidence type="ECO:0000313" key="2">
    <source>
        <dbReference type="Proteomes" id="UP000280834"/>
    </source>
</evidence>
<dbReference type="Proteomes" id="UP000280834">
    <property type="component" value="Unassembled WGS sequence"/>
</dbReference>
<dbReference type="WBParaSite" id="BTMF_0000558101-mRNA-1">
    <property type="protein sequence ID" value="BTMF_0000558101-mRNA-1"/>
    <property type="gene ID" value="BTMF_0000558101"/>
</dbReference>
<gene>
    <name evidence="1" type="ORF">BTMF_LOCUS4857</name>
</gene>
<dbReference type="AlphaFoldDB" id="A0A0R3QGS5"/>
<accession>A0A0R3QGS5</accession>
<dbReference type="EMBL" id="UZAG01004977">
    <property type="protein sequence ID" value="VDO17376.1"/>
    <property type="molecule type" value="Genomic_DNA"/>
</dbReference>
<organism evidence="3">
    <name type="scientific">Brugia timori</name>
    <dbReference type="NCBI Taxonomy" id="42155"/>
    <lineage>
        <taxon>Eukaryota</taxon>
        <taxon>Metazoa</taxon>
        <taxon>Ecdysozoa</taxon>
        <taxon>Nematoda</taxon>
        <taxon>Chromadorea</taxon>
        <taxon>Rhabditida</taxon>
        <taxon>Spirurina</taxon>
        <taxon>Spiruromorpha</taxon>
        <taxon>Filarioidea</taxon>
        <taxon>Onchocercidae</taxon>
        <taxon>Brugia</taxon>
    </lineage>
</organism>
<proteinExistence type="predicted"/>
<reference evidence="1 2" key="2">
    <citation type="submission" date="2018-11" db="EMBL/GenBank/DDBJ databases">
        <authorList>
            <consortium name="Pathogen Informatics"/>
        </authorList>
    </citation>
    <scope>NUCLEOTIDE SEQUENCE [LARGE SCALE GENOMIC DNA]</scope>
</reference>
<evidence type="ECO:0000313" key="3">
    <source>
        <dbReference type="WBParaSite" id="BTMF_0000558101-mRNA-1"/>
    </source>
</evidence>
<keyword evidence="2" id="KW-1185">Reference proteome</keyword>
<reference evidence="3" key="1">
    <citation type="submission" date="2017-02" db="UniProtKB">
        <authorList>
            <consortium name="WormBaseParasite"/>
        </authorList>
    </citation>
    <scope>IDENTIFICATION</scope>
</reference>
<protein>
    <submittedName>
        <fullName evidence="3">Transcriptional regulator</fullName>
    </submittedName>
</protein>
<sequence length="40" mass="4497">MLICKIKHHKFCQRAVVSAAEISPACINKVIKVKKRCCPT</sequence>
<evidence type="ECO:0000313" key="1">
    <source>
        <dbReference type="EMBL" id="VDO17376.1"/>
    </source>
</evidence>